<evidence type="ECO:0000313" key="2">
    <source>
        <dbReference type="Proteomes" id="UP000604046"/>
    </source>
</evidence>
<dbReference type="AlphaFoldDB" id="A0A812P825"/>
<dbReference type="EMBL" id="CAJNDS010002094">
    <property type="protein sequence ID" value="CAE7322349.1"/>
    <property type="molecule type" value="Genomic_DNA"/>
</dbReference>
<sequence>MYPPESMRMAEALRSRNSLRALGPCPLHENNAMCSVCSGMCRAAMCGLPATAMCRLPAGAAVSPGSQRPGAFEMPRTSSLAGMPKMHLATTRRNLSQSPDGVGNSGHRPRNCHRRLQGAESTLPLQFCGYTEPLEATHHRGPSGGDVALQSKPASHWSGSASYARCRSRNKAAHLLDQQPLESAF</sequence>
<evidence type="ECO:0000313" key="1">
    <source>
        <dbReference type="EMBL" id="CAE7322349.1"/>
    </source>
</evidence>
<protein>
    <submittedName>
        <fullName evidence="1">Uncharacterized protein</fullName>
    </submittedName>
</protein>
<reference evidence="1" key="1">
    <citation type="submission" date="2021-02" db="EMBL/GenBank/DDBJ databases">
        <authorList>
            <person name="Dougan E. K."/>
            <person name="Rhodes N."/>
            <person name="Thang M."/>
            <person name="Chan C."/>
        </authorList>
    </citation>
    <scope>NUCLEOTIDE SEQUENCE</scope>
</reference>
<dbReference type="Proteomes" id="UP000604046">
    <property type="component" value="Unassembled WGS sequence"/>
</dbReference>
<gene>
    <name evidence="1" type="ORF">SNAT2548_LOCUS16892</name>
</gene>
<organism evidence="1 2">
    <name type="scientific">Symbiodinium natans</name>
    <dbReference type="NCBI Taxonomy" id="878477"/>
    <lineage>
        <taxon>Eukaryota</taxon>
        <taxon>Sar</taxon>
        <taxon>Alveolata</taxon>
        <taxon>Dinophyceae</taxon>
        <taxon>Suessiales</taxon>
        <taxon>Symbiodiniaceae</taxon>
        <taxon>Symbiodinium</taxon>
    </lineage>
</organism>
<keyword evidence="2" id="KW-1185">Reference proteome</keyword>
<comment type="caution">
    <text evidence="1">The sequence shown here is derived from an EMBL/GenBank/DDBJ whole genome shotgun (WGS) entry which is preliminary data.</text>
</comment>
<name>A0A812P825_9DINO</name>
<proteinExistence type="predicted"/>
<accession>A0A812P825</accession>